<dbReference type="VEuPathDB" id="VectorBase:CSON003806"/>
<keyword evidence="1" id="KW-0812">Transmembrane</keyword>
<dbReference type="EMBL" id="UFQS01001731">
    <property type="protein sequence ID" value="SSX12039.1"/>
    <property type="molecule type" value="Genomic_DNA"/>
</dbReference>
<protein>
    <submittedName>
        <fullName evidence="2">CSON003806 protein</fullName>
    </submittedName>
</protein>
<evidence type="ECO:0000256" key="1">
    <source>
        <dbReference type="SAM" id="Phobius"/>
    </source>
</evidence>
<accession>A0A336L6I9</accession>
<keyword evidence="1" id="KW-0472">Membrane</keyword>
<reference evidence="2" key="1">
    <citation type="submission" date="2018-04" db="EMBL/GenBank/DDBJ databases">
        <authorList>
            <person name="Go L.Y."/>
            <person name="Mitchell J.A."/>
        </authorList>
    </citation>
    <scope>NUCLEOTIDE SEQUENCE</scope>
    <source>
        <tissue evidence="2">Whole organism</tissue>
    </source>
</reference>
<name>A0A336L6I9_CULSO</name>
<proteinExistence type="predicted"/>
<feature type="transmembrane region" description="Helical" evidence="1">
    <location>
        <begin position="104"/>
        <end position="125"/>
    </location>
</feature>
<feature type="transmembrane region" description="Helical" evidence="1">
    <location>
        <begin position="78"/>
        <end position="98"/>
    </location>
</feature>
<feature type="transmembrane region" description="Helical" evidence="1">
    <location>
        <begin position="5"/>
        <end position="24"/>
    </location>
</feature>
<gene>
    <name evidence="2" type="primary">CSON003806</name>
</gene>
<feature type="transmembrane region" description="Helical" evidence="1">
    <location>
        <begin position="44"/>
        <end position="66"/>
    </location>
</feature>
<keyword evidence="1" id="KW-1133">Transmembrane helix</keyword>
<dbReference type="AlphaFoldDB" id="A0A336L6I9"/>
<evidence type="ECO:0000313" key="3">
    <source>
        <dbReference type="EMBL" id="SSX31549.1"/>
    </source>
</evidence>
<reference evidence="3" key="2">
    <citation type="submission" date="2018-07" db="EMBL/GenBank/DDBJ databases">
        <authorList>
            <person name="Quirk P.G."/>
            <person name="Krulwich T.A."/>
        </authorList>
    </citation>
    <scope>NUCLEOTIDE SEQUENCE</scope>
</reference>
<dbReference type="EMBL" id="UFQT01001731">
    <property type="protein sequence ID" value="SSX31549.1"/>
    <property type="molecule type" value="Genomic_DNA"/>
</dbReference>
<evidence type="ECO:0000313" key="2">
    <source>
        <dbReference type="EMBL" id="SSX12039.1"/>
    </source>
</evidence>
<organism evidence="2">
    <name type="scientific">Culicoides sonorensis</name>
    <name type="common">Biting midge</name>
    <dbReference type="NCBI Taxonomy" id="179676"/>
    <lineage>
        <taxon>Eukaryota</taxon>
        <taxon>Metazoa</taxon>
        <taxon>Ecdysozoa</taxon>
        <taxon>Arthropoda</taxon>
        <taxon>Hexapoda</taxon>
        <taxon>Insecta</taxon>
        <taxon>Pterygota</taxon>
        <taxon>Neoptera</taxon>
        <taxon>Endopterygota</taxon>
        <taxon>Diptera</taxon>
        <taxon>Nematocera</taxon>
        <taxon>Chironomoidea</taxon>
        <taxon>Ceratopogonidae</taxon>
        <taxon>Ceratopogoninae</taxon>
        <taxon>Culicoides</taxon>
        <taxon>Monoculicoides</taxon>
    </lineage>
</organism>
<sequence>MDTELICIFLVILSFYLRITYKILPITGDHIPNSKFDWIRVVTHLNILSPHLKALTFNVLLLIGICKQNIQAIKLYSVWAVISCALNLVIQFTIVMTFHRIDDFFLEFMLIGYDVICWFYSYYVLKTWKIEHFKLMEDENEKKKVNG</sequence>